<dbReference type="Proteomes" id="UP001262754">
    <property type="component" value="Unassembled WGS sequence"/>
</dbReference>
<comment type="caution">
    <text evidence="1">The sequence shown here is derived from an EMBL/GenBank/DDBJ whole genome shotgun (WGS) entry which is preliminary data.</text>
</comment>
<reference evidence="1 2" key="1">
    <citation type="submission" date="2023-07" db="EMBL/GenBank/DDBJ databases">
        <title>Sorghum-associated microbial communities from plants grown in Nebraska, USA.</title>
        <authorList>
            <person name="Schachtman D."/>
        </authorList>
    </citation>
    <scope>NUCLEOTIDE SEQUENCE [LARGE SCALE GENOMIC DNA]</scope>
    <source>
        <strain evidence="1 2">DS2154</strain>
    </source>
</reference>
<dbReference type="EMBL" id="JAVDRL010000022">
    <property type="protein sequence ID" value="MDR6534221.1"/>
    <property type="molecule type" value="Genomic_DNA"/>
</dbReference>
<gene>
    <name evidence="1" type="ORF">J2800_004992</name>
</gene>
<evidence type="ECO:0000313" key="2">
    <source>
        <dbReference type="Proteomes" id="UP001262754"/>
    </source>
</evidence>
<name>A0ABU1N822_9CAUL</name>
<evidence type="ECO:0000313" key="1">
    <source>
        <dbReference type="EMBL" id="MDR6534221.1"/>
    </source>
</evidence>
<accession>A0ABU1N822</accession>
<proteinExistence type="predicted"/>
<evidence type="ECO:0008006" key="3">
    <source>
        <dbReference type="Google" id="ProtNLM"/>
    </source>
</evidence>
<dbReference type="RefSeq" id="WP_310035431.1">
    <property type="nucleotide sequence ID" value="NZ_JAVDRL010000022.1"/>
</dbReference>
<keyword evidence="2" id="KW-1185">Reference proteome</keyword>
<sequence length="418" mass="45153">MPVRSVLNGPGQLAIEADAVRLFAHPAVQAAVEAKRAAFEAHPLAQAPAGRATIPLNLEEMAFSAVVSVVAMDVGRATAFWTLNLPHARDGTRVPGTRHGVDNPDNVYRVIAVDDVSDFRIDGQVNDRPGADVSFTLFDAYPGSGVDSRSQGVLILDQLDRDDEGRFSFTVGPDETGGRVNHLQTRPGAARLIFARDSLQDWAAETPVSLTVTRTAGPGATARSEGQLVAEAVAAIDASIDYWLRLMPQWFGTPFNAIAKGRAKNFSYTQQATSEARFELAVDEALVVTIDPCGARYLGVQLADPWGASMDYGAHTSSLNQHQAHRSADGTITYVVALSDPGVHNWLDPAGLEQGTMLHRWQGLPDGGFDTERSVRGSRVVKLDVLASALPTDMRWVTPAERRRQLSQRAADLARRLD</sequence>
<protein>
    <recommendedName>
        <fullName evidence="3">DUF1214 domain-containing protein</fullName>
    </recommendedName>
</protein>
<organism evidence="1 2">
    <name type="scientific">Caulobacter rhizosphaerae</name>
    <dbReference type="NCBI Taxonomy" id="2010972"/>
    <lineage>
        <taxon>Bacteria</taxon>
        <taxon>Pseudomonadati</taxon>
        <taxon>Pseudomonadota</taxon>
        <taxon>Alphaproteobacteria</taxon>
        <taxon>Caulobacterales</taxon>
        <taxon>Caulobacteraceae</taxon>
        <taxon>Caulobacter</taxon>
    </lineage>
</organism>